<organism evidence="1 2">
    <name type="scientific">Cladophialophora bantiana (strain ATCC 10958 / CBS 173.52 / CDC B-1940 / NIH 8579)</name>
    <name type="common">Xylohypha bantiana</name>
    <dbReference type="NCBI Taxonomy" id="1442370"/>
    <lineage>
        <taxon>Eukaryota</taxon>
        <taxon>Fungi</taxon>
        <taxon>Dikarya</taxon>
        <taxon>Ascomycota</taxon>
        <taxon>Pezizomycotina</taxon>
        <taxon>Eurotiomycetes</taxon>
        <taxon>Chaetothyriomycetidae</taxon>
        <taxon>Chaetothyriales</taxon>
        <taxon>Herpotrichiellaceae</taxon>
        <taxon>Cladophialophora</taxon>
    </lineage>
</organism>
<dbReference type="AlphaFoldDB" id="A0A0D2EDL8"/>
<dbReference type="Proteomes" id="UP000053789">
    <property type="component" value="Unassembled WGS sequence"/>
</dbReference>
<sequence length="459" mass="52315">MSSTAFAAFWRTDLARECFLSHLQKDDLQSLRLVNKAFADDIAPTLFKNLDIHFNTNTFSRRSRMFALNRIGHHVRGLSFIMPHHSDTFLPPLLIPGTLEEVTFIYEPRINNSRPHSSSSSSSSSSFSSASKYGSWETNDLLVKQYPPLFHAATNLDSFFHALSSMPNLQHLQISCPGQHPGQRYRKDIVDYALISLRLAVEAAKPSQLESLTLAPIHPAAVFHLRPHLSIGSSPASSRVWRRIKSLNIEMDGFEYGRDHPSDHLKILHSYLQTFQALEHLKFQWLGIKGPCPLALHMEPCTSRPTSLDCSKACPNASTRSSCRPLRFRHLKSMHLSNASLDAVQASGFIMSHRKVLHEFQFDRCHLRSGTWDDALAPLTRIVGNDSWKQKQEEVMDVPIMLSPLDEKTEMDCVQDHLWDDVFRKSKGLQTLRKVSLKTKELLPEQVRRLLRNARVAWH</sequence>
<accession>A0A0D2EDL8</accession>
<dbReference type="OrthoDB" id="5327538at2759"/>
<name>A0A0D2EDL8_CLAB1</name>
<dbReference type="HOGENOM" id="CLU_009555_1_0_1"/>
<protein>
    <submittedName>
        <fullName evidence="1">Uncharacterized protein</fullName>
    </submittedName>
</protein>
<dbReference type="VEuPathDB" id="FungiDB:Z519_11337"/>
<gene>
    <name evidence="1" type="ORF">Z519_11337</name>
</gene>
<proteinExistence type="predicted"/>
<dbReference type="GeneID" id="27704265"/>
<reference evidence="1" key="1">
    <citation type="submission" date="2015-01" db="EMBL/GenBank/DDBJ databases">
        <title>The Genome Sequence of Cladophialophora bantiana CBS 173.52.</title>
        <authorList>
            <consortium name="The Broad Institute Genomics Platform"/>
            <person name="Cuomo C."/>
            <person name="de Hoog S."/>
            <person name="Gorbushina A."/>
            <person name="Stielow B."/>
            <person name="Teixiera M."/>
            <person name="Abouelleil A."/>
            <person name="Chapman S.B."/>
            <person name="Priest M."/>
            <person name="Young S.K."/>
            <person name="Wortman J."/>
            <person name="Nusbaum C."/>
            <person name="Birren B."/>
        </authorList>
    </citation>
    <scope>NUCLEOTIDE SEQUENCE [LARGE SCALE GENOMIC DNA]</scope>
    <source>
        <strain evidence="1">CBS 173.52</strain>
    </source>
</reference>
<dbReference type="EMBL" id="KN847000">
    <property type="protein sequence ID" value="KIW88226.1"/>
    <property type="molecule type" value="Genomic_DNA"/>
</dbReference>
<keyword evidence="2" id="KW-1185">Reference proteome</keyword>
<dbReference type="RefSeq" id="XP_016614895.1">
    <property type="nucleotide sequence ID" value="XM_016769049.1"/>
</dbReference>
<evidence type="ECO:0000313" key="1">
    <source>
        <dbReference type="EMBL" id="KIW88226.1"/>
    </source>
</evidence>
<evidence type="ECO:0000313" key="2">
    <source>
        <dbReference type="Proteomes" id="UP000053789"/>
    </source>
</evidence>